<gene>
    <name evidence="1" type="ORF">OLEA9_A078175</name>
</gene>
<dbReference type="Gramene" id="OE9A078175T1">
    <property type="protein sequence ID" value="OE9A078175C1"/>
    <property type="gene ID" value="OE9A078175"/>
</dbReference>
<accession>A0A8S0Q7E0</accession>
<organism evidence="1 2">
    <name type="scientific">Olea europaea subsp. europaea</name>
    <dbReference type="NCBI Taxonomy" id="158383"/>
    <lineage>
        <taxon>Eukaryota</taxon>
        <taxon>Viridiplantae</taxon>
        <taxon>Streptophyta</taxon>
        <taxon>Embryophyta</taxon>
        <taxon>Tracheophyta</taxon>
        <taxon>Spermatophyta</taxon>
        <taxon>Magnoliopsida</taxon>
        <taxon>eudicotyledons</taxon>
        <taxon>Gunneridae</taxon>
        <taxon>Pentapetalae</taxon>
        <taxon>asterids</taxon>
        <taxon>lamiids</taxon>
        <taxon>Lamiales</taxon>
        <taxon>Oleaceae</taxon>
        <taxon>Oleeae</taxon>
        <taxon>Olea</taxon>
    </lineage>
</organism>
<dbReference type="AlphaFoldDB" id="A0A8S0Q7E0"/>
<sequence length="82" mass="8824">MPVPAWGGNGAVNIASRPICLGLSPSPLSLMPIAICGRRSSLLILVIRRYVYHDVIRLGDAEKLMGCGCVQQKQGLNAFLMD</sequence>
<keyword evidence="2" id="KW-1185">Reference proteome</keyword>
<comment type="caution">
    <text evidence="1">The sequence shown here is derived from an EMBL/GenBank/DDBJ whole genome shotgun (WGS) entry which is preliminary data.</text>
</comment>
<dbReference type="Proteomes" id="UP000594638">
    <property type="component" value="Unassembled WGS sequence"/>
</dbReference>
<protein>
    <submittedName>
        <fullName evidence="1">Uncharacterized protein</fullName>
    </submittedName>
</protein>
<name>A0A8S0Q7E0_OLEEU</name>
<evidence type="ECO:0000313" key="2">
    <source>
        <dbReference type="Proteomes" id="UP000594638"/>
    </source>
</evidence>
<proteinExistence type="predicted"/>
<dbReference type="EMBL" id="CACTIH010001807">
    <property type="protein sequence ID" value="CAA2963127.1"/>
    <property type="molecule type" value="Genomic_DNA"/>
</dbReference>
<evidence type="ECO:0000313" key="1">
    <source>
        <dbReference type="EMBL" id="CAA2963127.1"/>
    </source>
</evidence>
<reference evidence="1 2" key="1">
    <citation type="submission" date="2019-12" db="EMBL/GenBank/DDBJ databases">
        <authorList>
            <person name="Alioto T."/>
            <person name="Alioto T."/>
            <person name="Gomez Garrido J."/>
        </authorList>
    </citation>
    <scope>NUCLEOTIDE SEQUENCE [LARGE SCALE GENOMIC DNA]</scope>
</reference>